<proteinExistence type="predicted"/>
<feature type="transmembrane region" description="Helical" evidence="1">
    <location>
        <begin position="7"/>
        <end position="28"/>
    </location>
</feature>
<evidence type="ECO:0000313" key="3">
    <source>
        <dbReference type="Proteomes" id="UP000076276"/>
    </source>
</evidence>
<reference evidence="2 3" key="1">
    <citation type="submission" date="2016-03" db="EMBL/GenBank/DDBJ databases">
        <title>Acinetobacter genomospecies 28 strain ANC 4149.</title>
        <authorList>
            <person name="Radolfova-Krizova L."/>
            <person name="Nemec A."/>
        </authorList>
    </citation>
    <scope>NUCLEOTIDE SEQUENCE [LARGE SCALE GENOMIC DNA]</scope>
    <source>
        <strain evidence="2 3">ANC 4149</strain>
    </source>
</reference>
<name>A0A151Y1R6_9GAMM</name>
<keyword evidence="1" id="KW-1133">Transmembrane helix</keyword>
<evidence type="ECO:0000256" key="1">
    <source>
        <dbReference type="SAM" id="Phobius"/>
    </source>
</evidence>
<dbReference type="STRING" id="1806892.AZH43_13075"/>
<sequence length="256" mass="28108">MKLYQKGATLIVVLFVLIFMILIGTLAVKQSLVGLNIATNSQIQSLTRQTADAVFFSLERDNQDSAVFQKNLSSLGLFGMVKSDAFFDKELVFCYRPKSQKQVFSLQNASIVYPVSGTEVNNSELGVTGFCQYESGDYSSGRDFMISQVAVKKSSLSTDVPFKFYPLGTDTSTVQLDQVQPVQIIVTTIIPGAASATGSGWSSFDTQINDCFKLHINEKSTKYPDQKTVAECFSDLGVPYSQQVMDYAVISYASKS</sequence>
<comment type="caution">
    <text evidence="2">The sequence shown here is derived from an EMBL/GenBank/DDBJ whole genome shotgun (WGS) entry which is preliminary data.</text>
</comment>
<dbReference type="OrthoDB" id="6707347at2"/>
<gene>
    <name evidence="2" type="ORF">AZH43_13075</name>
</gene>
<keyword evidence="1" id="KW-0812">Transmembrane</keyword>
<keyword evidence="1" id="KW-0472">Membrane</keyword>
<dbReference type="RefSeq" id="WP_067669202.1">
    <property type="nucleotide sequence ID" value="NZ_CBCSIK010000004.1"/>
</dbReference>
<evidence type="ECO:0000313" key="2">
    <source>
        <dbReference type="EMBL" id="KYQ71879.1"/>
    </source>
</evidence>
<organism evidence="2 3">
    <name type="scientific">Acinetobacter pragensis</name>
    <dbReference type="NCBI Taxonomy" id="1806892"/>
    <lineage>
        <taxon>Bacteria</taxon>
        <taxon>Pseudomonadati</taxon>
        <taxon>Pseudomonadota</taxon>
        <taxon>Gammaproteobacteria</taxon>
        <taxon>Moraxellales</taxon>
        <taxon>Moraxellaceae</taxon>
        <taxon>Acinetobacter</taxon>
    </lineage>
</organism>
<keyword evidence="3" id="KW-1185">Reference proteome</keyword>
<accession>A0A151Y1R6</accession>
<protein>
    <submittedName>
        <fullName evidence="2">Pilus assembly protein</fullName>
    </submittedName>
</protein>
<dbReference type="AlphaFoldDB" id="A0A151Y1R6"/>
<dbReference type="Proteomes" id="UP000076276">
    <property type="component" value="Unassembled WGS sequence"/>
</dbReference>
<dbReference type="EMBL" id="LUAW01000021">
    <property type="protein sequence ID" value="KYQ71879.1"/>
    <property type="molecule type" value="Genomic_DNA"/>
</dbReference>